<evidence type="ECO:0000313" key="2">
    <source>
        <dbReference type="Proteomes" id="UP000237105"/>
    </source>
</evidence>
<organism evidence="1 2">
    <name type="scientific">Parasponia andersonii</name>
    <name type="common">Sponia andersonii</name>
    <dbReference type="NCBI Taxonomy" id="3476"/>
    <lineage>
        <taxon>Eukaryota</taxon>
        <taxon>Viridiplantae</taxon>
        <taxon>Streptophyta</taxon>
        <taxon>Embryophyta</taxon>
        <taxon>Tracheophyta</taxon>
        <taxon>Spermatophyta</taxon>
        <taxon>Magnoliopsida</taxon>
        <taxon>eudicotyledons</taxon>
        <taxon>Gunneridae</taxon>
        <taxon>Pentapetalae</taxon>
        <taxon>rosids</taxon>
        <taxon>fabids</taxon>
        <taxon>Rosales</taxon>
        <taxon>Cannabaceae</taxon>
        <taxon>Parasponia</taxon>
    </lineage>
</organism>
<dbReference type="AlphaFoldDB" id="A0A2P5BK86"/>
<accession>A0A2P5BK86</accession>
<dbReference type="Proteomes" id="UP000237105">
    <property type="component" value="Unassembled WGS sequence"/>
</dbReference>
<dbReference type="EMBL" id="JXTB01000265">
    <property type="protein sequence ID" value="PON49176.1"/>
    <property type="molecule type" value="Genomic_DNA"/>
</dbReference>
<reference evidence="2" key="1">
    <citation type="submission" date="2016-06" db="EMBL/GenBank/DDBJ databases">
        <title>Parallel loss of symbiosis genes in relatives of nitrogen-fixing non-legume Parasponia.</title>
        <authorList>
            <person name="Van Velzen R."/>
            <person name="Holmer R."/>
            <person name="Bu F."/>
            <person name="Rutten L."/>
            <person name="Van Zeijl A."/>
            <person name="Liu W."/>
            <person name="Santuari L."/>
            <person name="Cao Q."/>
            <person name="Sharma T."/>
            <person name="Shen D."/>
            <person name="Roswanjaya Y."/>
            <person name="Wardhani T."/>
            <person name="Kalhor M.S."/>
            <person name="Jansen J."/>
            <person name="Van den Hoogen J."/>
            <person name="Gungor B."/>
            <person name="Hartog M."/>
            <person name="Hontelez J."/>
            <person name="Verver J."/>
            <person name="Yang W.-C."/>
            <person name="Schijlen E."/>
            <person name="Repin R."/>
            <person name="Schilthuizen M."/>
            <person name="Schranz E."/>
            <person name="Heidstra R."/>
            <person name="Miyata K."/>
            <person name="Fedorova E."/>
            <person name="Kohlen W."/>
            <person name="Bisseling T."/>
            <person name="Smit S."/>
            <person name="Geurts R."/>
        </authorList>
    </citation>
    <scope>NUCLEOTIDE SEQUENCE [LARGE SCALE GENOMIC DNA]</scope>
    <source>
        <strain evidence="2">cv. WU1-14</strain>
    </source>
</reference>
<comment type="caution">
    <text evidence="1">The sequence shown here is derived from an EMBL/GenBank/DDBJ whole genome shotgun (WGS) entry which is preliminary data.</text>
</comment>
<name>A0A2P5BK86_PARAD</name>
<protein>
    <submittedName>
        <fullName evidence="1">Uncharacterized protein</fullName>
    </submittedName>
</protein>
<keyword evidence="2" id="KW-1185">Reference proteome</keyword>
<sequence>MSFLGDFKVFSKLIKKQCLHTESIEGEENRHEGSKVRRFPRKLIRNSNSRSKIWYFPANDGSDGNKTLASGYWRYGELTSGGYGGHWRLGVHRQHLMVAMVFGQRDRKRELS</sequence>
<evidence type="ECO:0000313" key="1">
    <source>
        <dbReference type="EMBL" id="PON49176.1"/>
    </source>
</evidence>
<proteinExistence type="predicted"/>
<gene>
    <name evidence="1" type="ORF">PanWU01x14_231650</name>
</gene>